<dbReference type="Proteomes" id="UP000254704">
    <property type="component" value="Unassembled WGS sequence"/>
</dbReference>
<dbReference type="RefSeq" id="WP_049215274.1">
    <property type="nucleotide sequence ID" value="NZ_BQFX01000004.1"/>
</dbReference>
<dbReference type="Pfam" id="PF04085">
    <property type="entry name" value="MreC"/>
    <property type="match status" value="1"/>
</dbReference>
<dbReference type="InterPro" id="IPR042177">
    <property type="entry name" value="Cell/Rod_1"/>
</dbReference>
<evidence type="ECO:0000256" key="4">
    <source>
        <dbReference type="ARBA" id="ARBA00032089"/>
    </source>
</evidence>
<evidence type="ECO:0000256" key="2">
    <source>
        <dbReference type="ARBA" id="ARBA00013855"/>
    </source>
</evidence>
<dbReference type="EMBL" id="UGTV01000015">
    <property type="protein sequence ID" value="SUC10397.1"/>
    <property type="molecule type" value="Genomic_DNA"/>
</dbReference>
<dbReference type="Gene3D" id="2.40.10.350">
    <property type="entry name" value="Rod shape-determining protein MreC, domain 2"/>
    <property type="match status" value="1"/>
</dbReference>
<dbReference type="FunFam" id="2.40.10.350:FF:000002">
    <property type="entry name" value="Cell shape-determining protein MreC"/>
    <property type="match status" value="1"/>
</dbReference>
<evidence type="ECO:0000313" key="9">
    <source>
        <dbReference type="Proteomes" id="UP000254704"/>
    </source>
</evidence>
<evidence type="ECO:0000313" key="8">
    <source>
        <dbReference type="EMBL" id="SUC10397.1"/>
    </source>
</evidence>
<dbReference type="AlphaFoldDB" id="A0A379EVI1"/>
<dbReference type="InterPro" id="IPR007221">
    <property type="entry name" value="MreC"/>
</dbReference>
<dbReference type="FunFam" id="2.40.10.340:FF:000001">
    <property type="entry name" value="Cell shape-determining protein MreC"/>
    <property type="match status" value="1"/>
</dbReference>
<dbReference type="OrthoDB" id="9808025at2"/>
<dbReference type="InterPro" id="IPR042175">
    <property type="entry name" value="Cell/Rod_MreC_2"/>
</dbReference>
<gene>
    <name evidence="8" type="primary">mreC</name>
    <name evidence="8" type="ORF">NCTC11621_01449</name>
</gene>
<reference evidence="8 9" key="1">
    <citation type="submission" date="2018-06" db="EMBL/GenBank/DDBJ databases">
        <authorList>
            <consortium name="Pathogen Informatics"/>
            <person name="Doyle S."/>
        </authorList>
    </citation>
    <scope>NUCLEOTIDE SEQUENCE [LARGE SCALE GENOMIC DNA]</scope>
    <source>
        <strain evidence="8 9">NCTC11621</strain>
    </source>
</reference>
<proteinExistence type="inferred from homology"/>
<feature type="region of interest" description="Disordered" evidence="6">
    <location>
        <begin position="321"/>
        <end position="352"/>
    </location>
</feature>
<sequence>MKPIFGKAPPLGLRLILAVIASIALIVSDGQTNAMIKARSVMETAVGGLYYLANTPRTVLDGVSDNLVDTNKLQIENKVLREQLREKNADLLLLDQLKVENQRLRLLLNSPLRTDEYKKIAEVLTAETDVYRKQVVINQGERDGAYVGQPIIDEKGIVGQIISVGESTSRVLLLSDVTHSIPVQVLRNDVRLIASGTGRNDELTLDNVPRSVDIVKGDLLVTSGLGGRFLEGYPVAIVESVSRDGQNYFATVTAKPLASIERLRYVLLLWPTNEEMRKVQSISPEDIRRTVQQRLENQGVEADRVRKTLVKEDAENHLIGDEVNSILENPAENNQSLPIPEVQQEQQQREEE</sequence>
<protein>
    <recommendedName>
        <fullName evidence="2">Cell shape-determining protein MreC</fullName>
    </recommendedName>
    <alternativeName>
        <fullName evidence="4">Cell shape protein MreC</fullName>
    </alternativeName>
    <alternativeName>
        <fullName evidence="5">Rod shape-determining protein MreC</fullName>
    </alternativeName>
</protein>
<comment type="similarity">
    <text evidence="1">Belongs to the MreC family.</text>
</comment>
<dbReference type="GO" id="GO:0005886">
    <property type="term" value="C:plasma membrane"/>
    <property type="evidence" value="ECO:0007669"/>
    <property type="project" value="TreeGrafter"/>
</dbReference>
<feature type="domain" description="Rod shape-determining protein MreC beta-barrel core" evidence="7">
    <location>
        <begin position="123"/>
        <end position="270"/>
    </location>
</feature>
<dbReference type="InterPro" id="IPR055342">
    <property type="entry name" value="MreC_beta-barrel_core"/>
</dbReference>
<dbReference type="PANTHER" id="PTHR34138:SF1">
    <property type="entry name" value="CELL SHAPE-DETERMINING PROTEIN MREC"/>
    <property type="match status" value="1"/>
</dbReference>
<evidence type="ECO:0000256" key="1">
    <source>
        <dbReference type="ARBA" id="ARBA00009369"/>
    </source>
</evidence>
<dbReference type="NCBIfam" id="TIGR00219">
    <property type="entry name" value="mreC"/>
    <property type="match status" value="1"/>
</dbReference>
<evidence type="ECO:0000256" key="3">
    <source>
        <dbReference type="ARBA" id="ARBA00022960"/>
    </source>
</evidence>
<dbReference type="GO" id="GO:0008360">
    <property type="term" value="P:regulation of cell shape"/>
    <property type="evidence" value="ECO:0007669"/>
    <property type="project" value="UniProtKB-KW"/>
</dbReference>
<organism evidence="8 9">
    <name type="scientific">Pasteurella canis</name>
    <dbReference type="NCBI Taxonomy" id="753"/>
    <lineage>
        <taxon>Bacteria</taxon>
        <taxon>Pseudomonadati</taxon>
        <taxon>Pseudomonadota</taxon>
        <taxon>Gammaproteobacteria</taxon>
        <taxon>Pasteurellales</taxon>
        <taxon>Pasteurellaceae</taxon>
        <taxon>Pasteurella</taxon>
    </lineage>
</organism>
<dbReference type="Gene3D" id="2.40.10.340">
    <property type="entry name" value="Rod shape-determining protein MreC, domain 1"/>
    <property type="match status" value="1"/>
</dbReference>
<keyword evidence="3" id="KW-0133">Cell shape</keyword>
<evidence type="ECO:0000259" key="7">
    <source>
        <dbReference type="Pfam" id="PF04085"/>
    </source>
</evidence>
<accession>A0A379EVI1</accession>
<evidence type="ECO:0000256" key="6">
    <source>
        <dbReference type="SAM" id="MobiDB-lite"/>
    </source>
</evidence>
<dbReference type="PANTHER" id="PTHR34138">
    <property type="entry name" value="CELL SHAPE-DETERMINING PROTEIN MREC"/>
    <property type="match status" value="1"/>
</dbReference>
<name>A0A379EVI1_9PAST</name>
<evidence type="ECO:0000256" key="5">
    <source>
        <dbReference type="ARBA" id="ARBA00080576"/>
    </source>
</evidence>